<feature type="compositionally biased region" description="Basic and acidic residues" evidence="1">
    <location>
        <begin position="22"/>
        <end position="36"/>
    </location>
</feature>
<evidence type="ECO:0000256" key="1">
    <source>
        <dbReference type="SAM" id="MobiDB-lite"/>
    </source>
</evidence>
<feature type="compositionally biased region" description="Basic and acidic residues" evidence="1">
    <location>
        <begin position="1"/>
        <end position="10"/>
    </location>
</feature>
<sequence>MVENKWDKQCGRAFPPMPTSHIFDHRLRPRKGRNENNLRTRILGARSGAEPFAPTTSSAKSLALPAIAALEN</sequence>
<dbReference type="AlphaFoldDB" id="A0A540MYD5"/>
<dbReference type="EMBL" id="VIEB01000150">
    <property type="protein sequence ID" value="TQE03798.1"/>
    <property type="molecule type" value="Genomic_DNA"/>
</dbReference>
<organism evidence="2 3">
    <name type="scientific">Malus baccata</name>
    <name type="common">Siberian crab apple</name>
    <name type="synonym">Pyrus baccata</name>
    <dbReference type="NCBI Taxonomy" id="106549"/>
    <lineage>
        <taxon>Eukaryota</taxon>
        <taxon>Viridiplantae</taxon>
        <taxon>Streptophyta</taxon>
        <taxon>Embryophyta</taxon>
        <taxon>Tracheophyta</taxon>
        <taxon>Spermatophyta</taxon>
        <taxon>Magnoliopsida</taxon>
        <taxon>eudicotyledons</taxon>
        <taxon>Gunneridae</taxon>
        <taxon>Pentapetalae</taxon>
        <taxon>rosids</taxon>
        <taxon>fabids</taxon>
        <taxon>Rosales</taxon>
        <taxon>Rosaceae</taxon>
        <taxon>Amygdaloideae</taxon>
        <taxon>Maleae</taxon>
        <taxon>Malus</taxon>
    </lineage>
</organism>
<keyword evidence="3" id="KW-1185">Reference proteome</keyword>
<name>A0A540MYD5_MALBA</name>
<proteinExistence type="predicted"/>
<accession>A0A540MYD5</accession>
<gene>
    <name evidence="2" type="ORF">C1H46_010605</name>
</gene>
<feature type="region of interest" description="Disordered" evidence="1">
    <location>
        <begin position="1"/>
        <end position="36"/>
    </location>
</feature>
<comment type="caution">
    <text evidence="2">The sequence shown here is derived from an EMBL/GenBank/DDBJ whole genome shotgun (WGS) entry which is preliminary data.</text>
</comment>
<dbReference type="Proteomes" id="UP000315295">
    <property type="component" value="Unassembled WGS sequence"/>
</dbReference>
<reference evidence="2 3" key="1">
    <citation type="journal article" date="2019" name="G3 (Bethesda)">
        <title>Sequencing of a Wild Apple (Malus baccata) Genome Unravels the Differences Between Cultivated and Wild Apple Species Regarding Disease Resistance and Cold Tolerance.</title>
        <authorList>
            <person name="Chen X."/>
        </authorList>
    </citation>
    <scope>NUCLEOTIDE SEQUENCE [LARGE SCALE GENOMIC DNA]</scope>
    <source>
        <strain evidence="3">cv. Shandingzi</strain>
        <tissue evidence="2">Leaves</tissue>
    </source>
</reference>
<evidence type="ECO:0000313" key="2">
    <source>
        <dbReference type="EMBL" id="TQE03798.1"/>
    </source>
</evidence>
<protein>
    <submittedName>
        <fullName evidence="2">Uncharacterized protein</fullName>
    </submittedName>
</protein>
<evidence type="ECO:0000313" key="3">
    <source>
        <dbReference type="Proteomes" id="UP000315295"/>
    </source>
</evidence>